<comment type="subcellular location">
    <subcellularLocation>
        <location evidence="1">Cell membrane</location>
        <topology evidence="1">Multi-pass membrane protein</topology>
    </subcellularLocation>
</comment>
<dbReference type="InterPro" id="IPR052192">
    <property type="entry name" value="Insect_Ionotropic_Sensory_Rcpt"/>
</dbReference>
<dbReference type="SMART" id="SM00918">
    <property type="entry name" value="Lig_chan-Glu_bd"/>
    <property type="match status" value="1"/>
</dbReference>
<evidence type="ECO:0000256" key="11">
    <source>
        <dbReference type="ARBA" id="ARBA00023303"/>
    </source>
</evidence>
<feature type="transmembrane region" description="Helical" evidence="13">
    <location>
        <begin position="391"/>
        <end position="411"/>
    </location>
</feature>
<evidence type="ECO:0000256" key="1">
    <source>
        <dbReference type="ARBA" id="ARBA00004651"/>
    </source>
</evidence>
<evidence type="ECO:0000256" key="13">
    <source>
        <dbReference type="SAM" id="Phobius"/>
    </source>
</evidence>
<proteinExistence type="predicted"/>
<dbReference type="InterPro" id="IPR001638">
    <property type="entry name" value="Solute-binding_3/MltF_N"/>
</dbReference>
<dbReference type="OrthoDB" id="6366681at2759"/>
<evidence type="ECO:0000256" key="8">
    <source>
        <dbReference type="ARBA" id="ARBA00023170"/>
    </source>
</evidence>
<dbReference type="Gene3D" id="3.40.190.10">
    <property type="entry name" value="Periplasmic binding protein-like II"/>
    <property type="match status" value="1"/>
</dbReference>
<keyword evidence="6" id="KW-0406">Ion transport</keyword>
<evidence type="ECO:0000256" key="6">
    <source>
        <dbReference type="ARBA" id="ARBA00023065"/>
    </source>
</evidence>
<dbReference type="GO" id="GO:0050906">
    <property type="term" value="P:detection of stimulus involved in sensory perception"/>
    <property type="evidence" value="ECO:0007669"/>
    <property type="project" value="UniProtKB-ARBA"/>
</dbReference>
<feature type="domain" description="Ionotropic glutamate receptor L-glutamate and glycine-binding" evidence="14">
    <location>
        <begin position="14"/>
        <end position="75"/>
    </location>
</feature>
<keyword evidence="8 15" id="KW-0675">Receptor</keyword>
<dbReference type="PANTHER" id="PTHR42643:SF24">
    <property type="entry name" value="IONOTROPIC RECEPTOR 60A"/>
    <property type="match status" value="1"/>
</dbReference>
<evidence type="ECO:0000256" key="5">
    <source>
        <dbReference type="ARBA" id="ARBA00022989"/>
    </source>
</evidence>
<organism evidence="15 16">
    <name type="scientific">Amphibalanus amphitrite</name>
    <name type="common">Striped barnacle</name>
    <name type="synonym">Balanus amphitrite</name>
    <dbReference type="NCBI Taxonomy" id="1232801"/>
    <lineage>
        <taxon>Eukaryota</taxon>
        <taxon>Metazoa</taxon>
        <taxon>Ecdysozoa</taxon>
        <taxon>Arthropoda</taxon>
        <taxon>Crustacea</taxon>
        <taxon>Multicrustacea</taxon>
        <taxon>Cirripedia</taxon>
        <taxon>Thoracica</taxon>
        <taxon>Thoracicalcarea</taxon>
        <taxon>Balanomorpha</taxon>
        <taxon>Balanoidea</taxon>
        <taxon>Balanidae</taxon>
        <taxon>Amphibalaninae</taxon>
        <taxon>Amphibalanus</taxon>
    </lineage>
</organism>
<feature type="transmembrane region" description="Helical" evidence="13">
    <location>
        <begin position="138"/>
        <end position="160"/>
    </location>
</feature>
<evidence type="ECO:0000256" key="7">
    <source>
        <dbReference type="ARBA" id="ARBA00023136"/>
    </source>
</evidence>
<keyword evidence="3" id="KW-1003">Cell membrane</keyword>
<keyword evidence="7 13" id="KW-0472">Membrane</keyword>
<dbReference type="EMBL" id="VIIS01000296">
    <property type="protein sequence ID" value="KAF0310648.1"/>
    <property type="molecule type" value="Genomic_DNA"/>
</dbReference>
<dbReference type="Pfam" id="PF00497">
    <property type="entry name" value="SBP_bac_3"/>
    <property type="match status" value="1"/>
</dbReference>
<dbReference type="GO" id="GO:0005886">
    <property type="term" value="C:plasma membrane"/>
    <property type="evidence" value="ECO:0007669"/>
    <property type="project" value="UniProtKB-SubCell"/>
</dbReference>
<keyword evidence="16" id="KW-1185">Reference proteome</keyword>
<feature type="region of interest" description="Disordered" evidence="12">
    <location>
        <begin position="425"/>
        <end position="449"/>
    </location>
</feature>
<evidence type="ECO:0000256" key="4">
    <source>
        <dbReference type="ARBA" id="ARBA00022692"/>
    </source>
</evidence>
<comment type="caution">
    <text evidence="15">The sequence shown here is derived from an EMBL/GenBank/DDBJ whole genome shotgun (WGS) entry which is preliminary data.</text>
</comment>
<dbReference type="AlphaFoldDB" id="A0A6A4X6R2"/>
<evidence type="ECO:0000256" key="9">
    <source>
        <dbReference type="ARBA" id="ARBA00023180"/>
    </source>
</evidence>
<accession>A0A6A4X6R2</accession>
<keyword evidence="2" id="KW-0813">Transport</keyword>
<dbReference type="SUPFAM" id="SSF53850">
    <property type="entry name" value="Periplasmic binding protein-like II"/>
    <property type="match status" value="1"/>
</dbReference>
<evidence type="ECO:0000256" key="2">
    <source>
        <dbReference type="ARBA" id="ARBA00022448"/>
    </source>
</evidence>
<gene>
    <name evidence="15" type="primary">GLRK_11</name>
    <name evidence="15" type="ORF">FJT64_018379</name>
</gene>
<reference evidence="15 16" key="1">
    <citation type="submission" date="2019-07" db="EMBL/GenBank/DDBJ databases">
        <title>Draft genome assembly of a fouling barnacle, Amphibalanus amphitrite (Darwin, 1854): The first reference genome for Thecostraca.</title>
        <authorList>
            <person name="Kim W."/>
        </authorList>
    </citation>
    <scope>NUCLEOTIDE SEQUENCE [LARGE SCALE GENOMIC DNA]</scope>
    <source>
        <strain evidence="15">SNU_AA5</strain>
        <tissue evidence="15">Soma without cirri and trophi</tissue>
    </source>
</reference>
<evidence type="ECO:0000256" key="12">
    <source>
        <dbReference type="SAM" id="MobiDB-lite"/>
    </source>
</evidence>
<keyword evidence="11" id="KW-0407">Ion channel</keyword>
<keyword evidence="5 13" id="KW-1133">Transmembrane helix</keyword>
<evidence type="ECO:0000313" key="16">
    <source>
        <dbReference type="Proteomes" id="UP000440578"/>
    </source>
</evidence>
<evidence type="ECO:0000256" key="10">
    <source>
        <dbReference type="ARBA" id="ARBA00023286"/>
    </source>
</evidence>
<name>A0A6A4X6R2_AMPAM</name>
<keyword evidence="9" id="KW-0325">Glycoprotein</keyword>
<evidence type="ECO:0000313" key="15">
    <source>
        <dbReference type="EMBL" id="KAF0310648.1"/>
    </source>
</evidence>
<feature type="compositionally biased region" description="Polar residues" evidence="12">
    <location>
        <begin position="437"/>
        <end position="446"/>
    </location>
</feature>
<evidence type="ECO:0000256" key="3">
    <source>
        <dbReference type="ARBA" id="ARBA00022475"/>
    </source>
</evidence>
<evidence type="ECO:0000259" key="14">
    <source>
        <dbReference type="SMART" id="SM00918"/>
    </source>
</evidence>
<keyword evidence="4 13" id="KW-0812">Transmembrane</keyword>
<dbReference type="PANTHER" id="PTHR42643">
    <property type="entry name" value="IONOTROPIC RECEPTOR 20A-RELATED"/>
    <property type="match status" value="1"/>
</dbReference>
<dbReference type="GO" id="GO:0015276">
    <property type="term" value="F:ligand-gated monoatomic ion channel activity"/>
    <property type="evidence" value="ECO:0007669"/>
    <property type="project" value="InterPro"/>
</dbReference>
<protein>
    <submittedName>
        <fullName evidence="15">Glutamate receptor</fullName>
    </submittedName>
</protein>
<sequence length="470" mass="51189">MSVSVLSPGAQDPPFTYVEEDASGAVSQRGYLVDLWKIVAEELQLRYTLLPPPRGGYGALLENGTWSGIIGQLDAKRADVGLGWFTYREDRAAVVDFADLVPVFTGDLQFLVRRGARTTPRLSSEMFDSLLRPLHSSVWLVLLLSLLVLAAVLSTTVVLNRRRAESDETCREFGLGSSALAAFMAVTGQGWAVTPDSLAARIATMSAWMMSILVSTTYTANLISHLTVGEPEMPITSLAEFRASSDWTLAVEFGVGAMGDWAKSSDPNLYHLYQRAVTGDRYLAMGGNEDNIRRAAGPKTLMYYNREIAFSVIGRETCELLPLEPDADHRGVRNYLVLRKGIRPLKKAMDRVLQRLMQAGTLDHLKRRWFGVADQQCSDDVTFRPLTLADLLAVLVITPLAAAASCLLLAAECAARRLRAGLGGGDRLPGPRGARQRASSEPSVGSTGPIVIGRLSKKQGEAFVVMSHFS</sequence>
<dbReference type="InterPro" id="IPR019594">
    <property type="entry name" value="Glu/Gly-bd"/>
</dbReference>
<feature type="transmembrane region" description="Helical" evidence="13">
    <location>
        <begin position="172"/>
        <end position="192"/>
    </location>
</feature>
<dbReference type="Gene3D" id="1.10.287.70">
    <property type="match status" value="1"/>
</dbReference>
<dbReference type="Proteomes" id="UP000440578">
    <property type="component" value="Unassembled WGS sequence"/>
</dbReference>
<keyword evidence="10" id="KW-1071">Ligand-gated ion channel</keyword>